<sequence length="148" mass="17421">MGHDKSHFNGRRSRQIVEVYRSMAHLSGNKLYVWIYFAYFWNRSYFANITCDPDHPDYPVTAVLDWEFSSAAPTPRWNPPRAFLWNMKWSPEDKEEQTHMEKLFESICREKGAGKILEDMELDPLQESMQTAVNYLRAIVEVCPRGQA</sequence>
<proteinExistence type="predicted"/>
<reference evidence="2" key="1">
    <citation type="journal article" date="2017" name="Nat. Microbiol.">
        <title>Global analysis of biosynthetic gene clusters reveals vast potential of secondary metabolite production in Penicillium species.</title>
        <authorList>
            <person name="Nielsen J.C."/>
            <person name="Grijseels S."/>
            <person name="Prigent S."/>
            <person name="Ji B."/>
            <person name="Dainat J."/>
            <person name="Nielsen K.F."/>
            <person name="Frisvad J.C."/>
            <person name="Workman M."/>
            <person name="Nielsen J."/>
        </authorList>
    </citation>
    <scope>NUCLEOTIDE SEQUENCE [LARGE SCALE GENOMIC DNA]</scope>
    <source>
        <strain evidence="2">IBT 29525</strain>
    </source>
</reference>
<accession>A0A1V6QT64</accession>
<protein>
    <recommendedName>
        <fullName evidence="3">Aminoglycoside phosphotransferase domain-containing protein</fullName>
    </recommendedName>
</protein>
<dbReference type="STRING" id="60172.A0A1V6QT64"/>
<organism evidence="1 2">
    <name type="scientific">Penicillium solitum</name>
    <dbReference type="NCBI Taxonomy" id="60172"/>
    <lineage>
        <taxon>Eukaryota</taxon>
        <taxon>Fungi</taxon>
        <taxon>Dikarya</taxon>
        <taxon>Ascomycota</taxon>
        <taxon>Pezizomycotina</taxon>
        <taxon>Eurotiomycetes</taxon>
        <taxon>Eurotiomycetidae</taxon>
        <taxon>Eurotiales</taxon>
        <taxon>Aspergillaceae</taxon>
        <taxon>Penicillium</taxon>
    </lineage>
</organism>
<evidence type="ECO:0008006" key="3">
    <source>
        <dbReference type="Google" id="ProtNLM"/>
    </source>
</evidence>
<dbReference type="Proteomes" id="UP000191612">
    <property type="component" value="Unassembled WGS sequence"/>
</dbReference>
<evidence type="ECO:0000313" key="1">
    <source>
        <dbReference type="EMBL" id="OQD92404.1"/>
    </source>
</evidence>
<dbReference type="AlphaFoldDB" id="A0A1V6QT64"/>
<dbReference type="EMBL" id="MDYO01000041">
    <property type="protein sequence ID" value="OQD92404.1"/>
    <property type="molecule type" value="Genomic_DNA"/>
</dbReference>
<name>A0A1V6QT64_9EURO</name>
<comment type="caution">
    <text evidence="1">The sequence shown here is derived from an EMBL/GenBank/DDBJ whole genome shotgun (WGS) entry which is preliminary data.</text>
</comment>
<gene>
    <name evidence="1" type="ORF">PENSOL_c041G04331</name>
</gene>
<evidence type="ECO:0000313" key="2">
    <source>
        <dbReference type="Proteomes" id="UP000191612"/>
    </source>
</evidence>
<keyword evidence="2" id="KW-1185">Reference proteome</keyword>